<proteinExistence type="predicted"/>
<sequence>MEIFNLSDLINSEIKFSKIWESSCQNHRILYFQIDSDFVDIPAHFHPNGEDSAIVLQGELTYDVNFEEQITAFENEFVFGWTNYVHGYHNKSSNPLHILIFATPENNWSVYDKDKLPEVEFNETRKTIFTHSIIEIESRRMIFSSKKIDTYQDNMFIFNREKKELRKIKSNNPHPITPECMYIQFK</sequence>
<accession>A0A318TW13</accession>
<dbReference type="Gene3D" id="2.60.120.10">
    <property type="entry name" value="Jelly Rolls"/>
    <property type="match status" value="1"/>
</dbReference>
<dbReference type="RefSeq" id="WP_107934099.1">
    <property type="nucleotide sequence ID" value="NZ_PYWJ01000008.1"/>
</dbReference>
<evidence type="ECO:0000313" key="2">
    <source>
        <dbReference type="EMBL" id="PYF08942.1"/>
    </source>
</evidence>
<dbReference type="Pfam" id="PF07883">
    <property type="entry name" value="Cupin_2"/>
    <property type="match status" value="1"/>
</dbReference>
<protein>
    <recommendedName>
        <fullName evidence="1">Cupin type-2 domain-containing protein</fullName>
    </recommendedName>
</protein>
<dbReference type="SUPFAM" id="SSF51182">
    <property type="entry name" value="RmlC-like cupins"/>
    <property type="match status" value="1"/>
</dbReference>
<gene>
    <name evidence="2" type="ORF">BJ095_101163</name>
</gene>
<keyword evidence="3" id="KW-1185">Reference proteome</keyword>
<dbReference type="InterPro" id="IPR011051">
    <property type="entry name" value="RmlC_Cupin_sf"/>
</dbReference>
<feature type="domain" description="Cupin type-2" evidence="1">
    <location>
        <begin position="40"/>
        <end position="99"/>
    </location>
</feature>
<evidence type="ECO:0000313" key="3">
    <source>
        <dbReference type="Proteomes" id="UP000247416"/>
    </source>
</evidence>
<dbReference type="EMBL" id="QJTJ01000001">
    <property type="protein sequence ID" value="PYF08942.1"/>
    <property type="molecule type" value="Genomic_DNA"/>
</dbReference>
<dbReference type="Proteomes" id="UP000247416">
    <property type="component" value="Unassembled WGS sequence"/>
</dbReference>
<organism evidence="2 3">
    <name type="scientific">Ureibacillus chungkukjangi</name>
    <dbReference type="NCBI Taxonomy" id="1202712"/>
    <lineage>
        <taxon>Bacteria</taxon>
        <taxon>Bacillati</taxon>
        <taxon>Bacillota</taxon>
        <taxon>Bacilli</taxon>
        <taxon>Bacillales</taxon>
        <taxon>Caryophanaceae</taxon>
        <taxon>Ureibacillus</taxon>
    </lineage>
</organism>
<reference evidence="2 3" key="1">
    <citation type="submission" date="2018-06" db="EMBL/GenBank/DDBJ databases">
        <title>Genomic Encyclopedia of Archaeal and Bacterial Type Strains, Phase II (KMG-II): from individual species to whole genera.</title>
        <authorList>
            <person name="Goeker M."/>
        </authorList>
    </citation>
    <scope>NUCLEOTIDE SEQUENCE [LARGE SCALE GENOMIC DNA]</scope>
    <source>
        <strain evidence="2 3">KACC 16626</strain>
    </source>
</reference>
<dbReference type="OrthoDB" id="6311549at2"/>
<evidence type="ECO:0000259" key="1">
    <source>
        <dbReference type="Pfam" id="PF07883"/>
    </source>
</evidence>
<dbReference type="InterPro" id="IPR014710">
    <property type="entry name" value="RmlC-like_jellyroll"/>
</dbReference>
<comment type="caution">
    <text evidence="2">The sequence shown here is derived from an EMBL/GenBank/DDBJ whole genome shotgun (WGS) entry which is preliminary data.</text>
</comment>
<name>A0A318TW13_9BACL</name>
<dbReference type="AlphaFoldDB" id="A0A318TW13"/>
<dbReference type="InterPro" id="IPR013096">
    <property type="entry name" value="Cupin_2"/>
</dbReference>